<protein>
    <submittedName>
        <fullName evidence="2">1,4-dihydroxy-2-naphthoyl-CoA hydrolase</fullName>
        <ecNumber evidence="2">3.1.2.28</ecNumber>
    </submittedName>
</protein>
<dbReference type="PANTHER" id="PTHR31793">
    <property type="entry name" value="4-HYDROXYBENZOYL-COA THIOESTERASE FAMILY MEMBER"/>
    <property type="match status" value="1"/>
</dbReference>
<organism evidence="2 3">
    <name type="scientific">Hyella patelloides LEGE 07179</name>
    <dbReference type="NCBI Taxonomy" id="945734"/>
    <lineage>
        <taxon>Bacteria</taxon>
        <taxon>Bacillati</taxon>
        <taxon>Cyanobacteriota</taxon>
        <taxon>Cyanophyceae</taxon>
        <taxon>Pleurocapsales</taxon>
        <taxon>Hyellaceae</taxon>
        <taxon>Hyella</taxon>
    </lineage>
</organism>
<evidence type="ECO:0000313" key="3">
    <source>
        <dbReference type="Proteomes" id="UP000320055"/>
    </source>
</evidence>
<sequence length="145" mass="16646">MTMLLVILSFLRFPMTFSYYRNIYLSDTDAAGVLYFAQGMSICHEAYEEWLNAQGVSIQTILKEKKFALPIIHGEIDFFSPIFCGYRLQIDVKCVPIKDREYAIAYQVFSTSSPDKLLAKALTKHVCINPITRKRVPLPREILGE</sequence>
<accession>A0A563VLT1</accession>
<reference evidence="2 3" key="1">
    <citation type="submission" date="2019-01" db="EMBL/GenBank/DDBJ databases">
        <authorList>
            <person name="Brito A."/>
        </authorList>
    </citation>
    <scope>NUCLEOTIDE SEQUENCE [LARGE SCALE GENOMIC DNA]</scope>
    <source>
        <strain evidence="2">1</strain>
    </source>
</reference>
<dbReference type="Pfam" id="PF13279">
    <property type="entry name" value="4HBT_2"/>
    <property type="match status" value="1"/>
</dbReference>
<proteinExistence type="predicted"/>
<dbReference type="EC" id="3.1.2.28" evidence="2"/>
<dbReference type="CDD" id="cd00586">
    <property type="entry name" value="4HBT"/>
    <property type="match status" value="1"/>
</dbReference>
<dbReference type="SUPFAM" id="SSF54637">
    <property type="entry name" value="Thioesterase/thiol ester dehydrase-isomerase"/>
    <property type="match status" value="1"/>
</dbReference>
<gene>
    <name evidence="2" type="ORF">H1P_1460003</name>
</gene>
<evidence type="ECO:0000256" key="1">
    <source>
        <dbReference type="ARBA" id="ARBA00022801"/>
    </source>
</evidence>
<keyword evidence="1 2" id="KW-0378">Hydrolase</keyword>
<dbReference type="Proteomes" id="UP000320055">
    <property type="component" value="Unassembled WGS sequence"/>
</dbReference>
<name>A0A563VLT1_9CYAN</name>
<dbReference type="InterPro" id="IPR029069">
    <property type="entry name" value="HotDog_dom_sf"/>
</dbReference>
<dbReference type="Gene3D" id="3.10.129.10">
    <property type="entry name" value="Hotdog Thioesterase"/>
    <property type="match status" value="1"/>
</dbReference>
<dbReference type="AlphaFoldDB" id="A0A563VLT1"/>
<dbReference type="GO" id="GO:0047617">
    <property type="term" value="F:fatty acyl-CoA hydrolase activity"/>
    <property type="evidence" value="ECO:0007669"/>
    <property type="project" value="TreeGrafter"/>
</dbReference>
<dbReference type="InterPro" id="IPR050563">
    <property type="entry name" value="4-hydroxybenzoyl-CoA_TE"/>
</dbReference>
<dbReference type="GO" id="GO:0061522">
    <property type="term" value="F:1,4-dihydroxy-2-naphthoyl-CoA thioesterase activity"/>
    <property type="evidence" value="ECO:0007669"/>
    <property type="project" value="UniProtKB-EC"/>
</dbReference>
<dbReference type="EMBL" id="CAACVJ010000053">
    <property type="protein sequence ID" value="VEP12368.1"/>
    <property type="molecule type" value="Genomic_DNA"/>
</dbReference>
<dbReference type="PANTHER" id="PTHR31793:SF37">
    <property type="entry name" value="ACYL-COA THIOESTER HYDROLASE YBGC"/>
    <property type="match status" value="1"/>
</dbReference>
<keyword evidence="3" id="KW-1185">Reference proteome</keyword>
<evidence type="ECO:0000313" key="2">
    <source>
        <dbReference type="EMBL" id="VEP12368.1"/>
    </source>
</evidence>